<keyword evidence="3" id="KW-0804">Transcription</keyword>
<dbReference type="InterPro" id="IPR036955">
    <property type="entry name" value="AP2/ERF_dom_sf"/>
</dbReference>
<name>A0ABY2N339_9LEPT</name>
<keyword evidence="2" id="KW-0238">DNA-binding</keyword>
<dbReference type="InterPro" id="IPR001471">
    <property type="entry name" value="AP2/ERF_dom"/>
</dbReference>
<dbReference type="PROSITE" id="PS51032">
    <property type="entry name" value="AP2_ERF"/>
    <property type="match status" value="1"/>
</dbReference>
<protein>
    <recommendedName>
        <fullName evidence="4">AP2/ERF domain-containing protein</fullName>
    </recommendedName>
</protein>
<comment type="caution">
    <text evidence="5">The sequence shown here is derived from an EMBL/GenBank/DDBJ whole genome shotgun (WGS) entry which is preliminary data.</text>
</comment>
<evidence type="ECO:0000256" key="2">
    <source>
        <dbReference type="ARBA" id="ARBA00023125"/>
    </source>
</evidence>
<proteinExistence type="predicted"/>
<evidence type="ECO:0000313" key="6">
    <source>
        <dbReference type="Proteomes" id="UP000297422"/>
    </source>
</evidence>
<dbReference type="SMART" id="SM00380">
    <property type="entry name" value="AP2"/>
    <property type="match status" value="1"/>
</dbReference>
<evidence type="ECO:0000256" key="1">
    <source>
        <dbReference type="ARBA" id="ARBA00023015"/>
    </source>
</evidence>
<dbReference type="SUPFAM" id="SSF54171">
    <property type="entry name" value="DNA-binding domain"/>
    <property type="match status" value="1"/>
</dbReference>
<evidence type="ECO:0000256" key="3">
    <source>
        <dbReference type="ARBA" id="ARBA00023163"/>
    </source>
</evidence>
<evidence type="ECO:0000313" key="5">
    <source>
        <dbReference type="EMBL" id="TGM14892.1"/>
    </source>
</evidence>
<dbReference type="EMBL" id="RQGT01000071">
    <property type="protein sequence ID" value="TGM14892.1"/>
    <property type="molecule type" value="Genomic_DNA"/>
</dbReference>
<dbReference type="RefSeq" id="WP_135685097.1">
    <property type="nucleotide sequence ID" value="NZ_RQEQ01000030.1"/>
</dbReference>
<keyword evidence="1" id="KW-0805">Transcription regulation</keyword>
<keyword evidence="6" id="KW-1185">Reference proteome</keyword>
<dbReference type="SUPFAM" id="SSF54060">
    <property type="entry name" value="His-Me finger endonucleases"/>
    <property type="match status" value="1"/>
</dbReference>
<gene>
    <name evidence="5" type="ORF">EHQ90_10440</name>
</gene>
<dbReference type="InterPro" id="IPR016177">
    <property type="entry name" value="DNA-bd_dom_sf"/>
</dbReference>
<dbReference type="Gene3D" id="3.30.730.10">
    <property type="entry name" value="AP2/ERF domain"/>
    <property type="match status" value="1"/>
</dbReference>
<accession>A0ABY2N339</accession>
<dbReference type="Proteomes" id="UP000297422">
    <property type="component" value="Unassembled WGS sequence"/>
</dbReference>
<dbReference type="InterPro" id="IPR044925">
    <property type="entry name" value="His-Me_finger_sf"/>
</dbReference>
<feature type="domain" description="AP2/ERF" evidence="4">
    <location>
        <begin position="103"/>
        <end position="160"/>
    </location>
</feature>
<organism evidence="5 6">
    <name type="scientific">Leptospira stimsonii</name>
    <dbReference type="NCBI Taxonomy" id="2202203"/>
    <lineage>
        <taxon>Bacteria</taxon>
        <taxon>Pseudomonadati</taxon>
        <taxon>Spirochaetota</taxon>
        <taxon>Spirochaetia</taxon>
        <taxon>Leptospirales</taxon>
        <taxon>Leptospiraceae</taxon>
        <taxon>Leptospira</taxon>
    </lineage>
</organism>
<reference evidence="6" key="1">
    <citation type="journal article" date="2019" name="PLoS Negl. Trop. Dis.">
        <title>Revisiting the worldwide diversity of Leptospira species in the environment.</title>
        <authorList>
            <person name="Vincent A.T."/>
            <person name="Schiettekatte O."/>
            <person name="Bourhy P."/>
            <person name="Veyrier F.J."/>
            <person name="Picardeau M."/>
        </authorList>
    </citation>
    <scope>NUCLEOTIDE SEQUENCE [LARGE SCALE GENOMIC DNA]</scope>
    <source>
        <strain evidence="6">201702407</strain>
    </source>
</reference>
<sequence length="262" mass="30379">MKTILTTTGEKVLIDNEDFSNLSEQNWYVKYNKDVKLICTTRRRKNKKYQMILMHREVLGLTDPNQIVIHRNGNPLDNRKSNLFTVDRGKQNSLRKRNYNTKLFKGVHYKKESRKYIAAISKDGIKYALGSFETAEKAAKMYDKAALLLHGRLLAKTNKSLGLLQYKQLPSAPIEFKVQQKGHHMIGTADKTKVAFLRKILKKMNRLYGYTEIGKMLKYNSNTISRFIRKDRNLRSDAVDFLYSGLSKNRKALEKVGIILEV</sequence>
<evidence type="ECO:0000259" key="4">
    <source>
        <dbReference type="PROSITE" id="PS51032"/>
    </source>
</evidence>